<proteinExistence type="predicted"/>
<accession>A0AAV9Z677</accession>
<sequence>MEMRISSQCFLGVPKISWKWTLTLRILRTRLQLPLCPMILYVRIVRQAERKANGNEHGKEKKDRGRSFDDLMAAVFIERQELNGKDEMKPVYYCLGCDNPVRNNNKKRNTLHMIGCRALQRDFPATWTRFKDDVQPSVKQVGSGEAPAPPLRTKKRKIEDATEGRALLPGITTPLGDDANGSPTAFVQSSLDNMWGNSKITTVRQAIIDYLLLRLIVCCALAFSLCDNGFFRDFCNALCPGYSLPDRSNLVSYNLVVETENAMKQLQSLPTSFIHLTMSFN</sequence>
<dbReference type="AlphaFoldDB" id="A0AAV9Z677"/>
<feature type="non-terminal residue" evidence="1">
    <location>
        <position position="281"/>
    </location>
</feature>
<comment type="caution">
    <text evidence="1">The sequence shown here is derived from an EMBL/GenBank/DDBJ whole genome shotgun (WGS) entry which is preliminary data.</text>
</comment>
<evidence type="ECO:0000313" key="1">
    <source>
        <dbReference type="EMBL" id="KAK6971998.1"/>
    </source>
</evidence>
<reference evidence="1 2" key="1">
    <citation type="journal article" date="2024" name="J Genomics">
        <title>Draft genome sequencing and assembly of Favolaschia claudopus CIRM-BRFM 2984 isolated from oak limbs.</title>
        <authorList>
            <person name="Navarro D."/>
            <person name="Drula E."/>
            <person name="Chaduli D."/>
            <person name="Cazenave R."/>
            <person name="Ahrendt S."/>
            <person name="Wang J."/>
            <person name="Lipzen A."/>
            <person name="Daum C."/>
            <person name="Barry K."/>
            <person name="Grigoriev I.V."/>
            <person name="Favel A."/>
            <person name="Rosso M.N."/>
            <person name="Martin F."/>
        </authorList>
    </citation>
    <scope>NUCLEOTIDE SEQUENCE [LARGE SCALE GENOMIC DNA]</scope>
    <source>
        <strain evidence="1 2">CIRM-BRFM 2984</strain>
    </source>
</reference>
<evidence type="ECO:0000313" key="2">
    <source>
        <dbReference type="Proteomes" id="UP001362999"/>
    </source>
</evidence>
<name>A0AAV9Z677_9AGAR</name>
<keyword evidence="2" id="KW-1185">Reference proteome</keyword>
<dbReference type="Proteomes" id="UP001362999">
    <property type="component" value="Unassembled WGS sequence"/>
</dbReference>
<gene>
    <name evidence="1" type="ORF">R3P38DRAFT_3297229</name>
</gene>
<dbReference type="EMBL" id="JAWWNJ010000196">
    <property type="protein sequence ID" value="KAK6971998.1"/>
    <property type="molecule type" value="Genomic_DNA"/>
</dbReference>
<protein>
    <submittedName>
        <fullName evidence="1">Uncharacterized protein</fullName>
    </submittedName>
</protein>
<organism evidence="1 2">
    <name type="scientific">Favolaschia claudopus</name>
    <dbReference type="NCBI Taxonomy" id="2862362"/>
    <lineage>
        <taxon>Eukaryota</taxon>
        <taxon>Fungi</taxon>
        <taxon>Dikarya</taxon>
        <taxon>Basidiomycota</taxon>
        <taxon>Agaricomycotina</taxon>
        <taxon>Agaricomycetes</taxon>
        <taxon>Agaricomycetidae</taxon>
        <taxon>Agaricales</taxon>
        <taxon>Marasmiineae</taxon>
        <taxon>Mycenaceae</taxon>
        <taxon>Favolaschia</taxon>
    </lineage>
</organism>